<evidence type="ECO:0000256" key="1">
    <source>
        <dbReference type="SAM" id="MobiDB-lite"/>
    </source>
</evidence>
<sequence>MNTPSRQTRINFICPFEREREKHSYLWLQSGIPLLLFLVKEVFSELRQFGNGRVRQSLRQRRAFDRDESSTAAILRRQRTFNDELSTTASFQQRQTASFRQRSTTTAFDDSDGERDIMRPGENCD</sequence>
<name>A0AAQ3MRX1_VIGMU</name>
<accession>A0AAQ3MRX1</accession>
<keyword evidence="3" id="KW-1185">Reference proteome</keyword>
<dbReference type="AlphaFoldDB" id="A0AAQ3MRX1"/>
<gene>
    <name evidence="2" type="ORF">V8G54_028685</name>
</gene>
<feature type="compositionally biased region" description="Polar residues" evidence="1">
    <location>
        <begin position="86"/>
        <end position="108"/>
    </location>
</feature>
<dbReference type="EMBL" id="CP144692">
    <property type="protein sequence ID" value="WVY96534.1"/>
    <property type="molecule type" value="Genomic_DNA"/>
</dbReference>
<feature type="region of interest" description="Disordered" evidence="1">
    <location>
        <begin position="86"/>
        <end position="125"/>
    </location>
</feature>
<proteinExistence type="predicted"/>
<dbReference type="Proteomes" id="UP001374535">
    <property type="component" value="Chromosome 9"/>
</dbReference>
<evidence type="ECO:0000313" key="2">
    <source>
        <dbReference type="EMBL" id="WVY96534.1"/>
    </source>
</evidence>
<organism evidence="2 3">
    <name type="scientific">Vigna mungo</name>
    <name type="common">Black gram</name>
    <name type="synonym">Phaseolus mungo</name>
    <dbReference type="NCBI Taxonomy" id="3915"/>
    <lineage>
        <taxon>Eukaryota</taxon>
        <taxon>Viridiplantae</taxon>
        <taxon>Streptophyta</taxon>
        <taxon>Embryophyta</taxon>
        <taxon>Tracheophyta</taxon>
        <taxon>Spermatophyta</taxon>
        <taxon>Magnoliopsida</taxon>
        <taxon>eudicotyledons</taxon>
        <taxon>Gunneridae</taxon>
        <taxon>Pentapetalae</taxon>
        <taxon>rosids</taxon>
        <taxon>fabids</taxon>
        <taxon>Fabales</taxon>
        <taxon>Fabaceae</taxon>
        <taxon>Papilionoideae</taxon>
        <taxon>50 kb inversion clade</taxon>
        <taxon>NPAAA clade</taxon>
        <taxon>indigoferoid/millettioid clade</taxon>
        <taxon>Phaseoleae</taxon>
        <taxon>Vigna</taxon>
    </lineage>
</organism>
<reference evidence="2 3" key="1">
    <citation type="journal article" date="2023" name="Life. Sci Alliance">
        <title>Evolutionary insights into 3D genome organization and epigenetic landscape of Vigna mungo.</title>
        <authorList>
            <person name="Junaid A."/>
            <person name="Singh B."/>
            <person name="Bhatia S."/>
        </authorList>
    </citation>
    <scope>NUCLEOTIDE SEQUENCE [LARGE SCALE GENOMIC DNA]</scope>
    <source>
        <strain evidence="2">Urdbean</strain>
    </source>
</reference>
<protein>
    <submittedName>
        <fullName evidence="2">Uncharacterized protein</fullName>
    </submittedName>
</protein>
<evidence type="ECO:0000313" key="3">
    <source>
        <dbReference type="Proteomes" id="UP001374535"/>
    </source>
</evidence>